<feature type="region of interest" description="Disordered" evidence="1">
    <location>
        <begin position="1"/>
        <end position="44"/>
    </location>
</feature>
<comment type="caution">
    <text evidence="3">The sequence shown here is derived from an EMBL/GenBank/DDBJ whole genome shotgun (WGS) entry which is preliminary data.</text>
</comment>
<reference evidence="3" key="2">
    <citation type="submission" date="2020-10" db="EMBL/GenBank/DDBJ databases">
        <authorList>
            <person name="Cooper E.A."/>
            <person name="Brenton Z.W."/>
            <person name="Flinn B.S."/>
            <person name="Jenkins J."/>
            <person name="Shu S."/>
            <person name="Flowers D."/>
            <person name="Luo F."/>
            <person name="Wang Y."/>
            <person name="Xia P."/>
            <person name="Barry K."/>
            <person name="Daum C."/>
            <person name="Lipzen A."/>
            <person name="Yoshinaga Y."/>
            <person name="Schmutz J."/>
            <person name="Saski C."/>
            <person name="Vermerris W."/>
            <person name="Kresovich S."/>
        </authorList>
    </citation>
    <scope>NUCLEOTIDE SEQUENCE</scope>
</reference>
<dbReference type="FunFam" id="3.60.10.10:FF:000080">
    <property type="entry name" value="Carbon catabolite repressor protein 4 homolog 3"/>
    <property type="match status" value="1"/>
</dbReference>
<dbReference type="InterPro" id="IPR036691">
    <property type="entry name" value="Endo/exonu/phosph_ase_sf"/>
</dbReference>
<dbReference type="PANTHER" id="PTHR12121:SF82">
    <property type="entry name" value="CARBON CATABOLITE REPRESSOR PROTEIN 4 HOMOLOG 3"/>
    <property type="match status" value="1"/>
</dbReference>
<dbReference type="EMBL" id="CM027689">
    <property type="protein sequence ID" value="KAG0513800.1"/>
    <property type="molecule type" value="Genomic_DNA"/>
</dbReference>
<reference evidence="3" key="1">
    <citation type="journal article" date="2019" name="BMC Genomics">
        <title>A new reference genome for Sorghum bicolor reveals high levels of sequence similarity between sweet and grain genotypes: implications for the genetics of sugar metabolism.</title>
        <authorList>
            <person name="Cooper E.A."/>
            <person name="Brenton Z.W."/>
            <person name="Flinn B.S."/>
            <person name="Jenkins J."/>
            <person name="Shu S."/>
            <person name="Flowers D."/>
            <person name="Luo F."/>
            <person name="Wang Y."/>
            <person name="Xia P."/>
            <person name="Barry K."/>
            <person name="Daum C."/>
            <person name="Lipzen A."/>
            <person name="Yoshinaga Y."/>
            <person name="Schmutz J."/>
            <person name="Saski C."/>
            <person name="Vermerris W."/>
            <person name="Kresovich S."/>
        </authorList>
    </citation>
    <scope>NUCLEOTIDE SEQUENCE</scope>
</reference>
<feature type="compositionally biased region" description="Acidic residues" evidence="1">
    <location>
        <begin position="431"/>
        <end position="447"/>
    </location>
</feature>
<evidence type="ECO:0000259" key="2">
    <source>
        <dbReference type="Pfam" id="PF03372"/>
    </source>
</evidence>
<dbReference type="SUPFAM" id="SSF56219">
    <property type="entry name" value="DNase I-like"/>
    <property type="match status" value="1"/>
</dbReference>
<proteinExistence type="predicted"/>
<dbReference type="Pfam" id="PF03372">
    <property type="entry name" value="Exo_endo_phos"/>
    <property type="match status" value="1"/>
</dbReference>
<dbReference type="Proteomes" id="UP000807115">
    <property type="component" value="Chromosome 10"/>
</dbReference>
<sequence length="468" mass="52923">MSRRGAMSSTAAPRARLSPPAPASHPPPRKRGRSPSSAPGSTALSWRASAENAVPLDHHRRRWHNPERAPGRVWQRFRAPQLALPSSRLWVCSEDASTSRSGDACTIMSYNILADYNAQNHPDLYLDVPWDALRWDSRRQLIIREIRHWDPDLVCLQEVDRFQDIATGMKSRGYEGIYQRRTGDTRDGCAMFWKSKRLHLLEEDSIDFSEFNLRNNVAQICVFELNGTHKFVLGNIHVLFNPKRGDIKLGQIRMLLEKANALAEKWDKIPIVLAGDFNSTPDSAIYKFLSTMKLNISLHDRRQLSGLDSSDFGLYELCSLLKYQWTDEEVRNATGCSNVVVAEHPLKLSSSYAMLKGNSDNRGLHGEPSATSYHKKFLGTVDYLWHTRGIECSRVLDTLPIGVLRRTRGLPTREIGSDHLPIVAEFSFPESVDDSGEEDESEQDESEKEMSKAQHLFFSSDSSAEVAE</sequence>
<dbReference type="InterPro" id="IPR050410">
    <property type="entry name" value="CCR4/nocturin_mRNA_transcr"/>
</dbReference>
<name>A0A921Q3Q0_SORBI</name>
<dbReference type="InterPro" id="IPR005135">
    <property type="entry name" value="Endo/exonuclease/phosphatase"/>
</dbReference>
<evidence type="ECO:0000313" key="3">
    <source>
        <dbReference type="EMBL" id="KAG0513800.1"/>
    </source>
</evidence>
<protein>
    <recommendedName>
        <fullName evidence="2">Endonuclease/exonuclease/phosphatase domain-containing protein</fullName>
    </recommendedName>
</protein>
<dbReference type="GO" id="GO:0003824">
    <property type="term" value="F:catalytic activity"/>
    <property type="evidence" value="ECO:0007669"/>
    <property type="project" value="InterPro"/>
</dbReference>
<dbReference type="Gene3D" id="3.60.10.10">
    <property type="entry name" value="Endonuclease/exonuclease/phosphatase"/>
    <property type="match status" value="1"/>
</dbReference>
<evidence type="ECO:0000313" key="4">
    <source>
        <dbReference type="Proteomes" id="UP000807115"/>
    </source>
</evidence>
<dbReference type="PANTHER" id="PTHR12121">
    <property type="entry name" value="CARBON CATABOLITE REPRESSOR PROTEIN 4"/>
    <property type="match status" value="1"/>
</dbReference>
<accession>A0A921Q3Q0</accession>
<feature type="domain" description="Endonuclease/exonuclease/phosphatase" evidence="2">
    <location>
        <begin position="109"/>
        <end position="419"/>
    </location>
</feature>
<feature type="region of interest" description="Disordered" evidence="1">
    <location>
        <begin position="427"/>
        <end position="468"/>
    </location>
</feature>
<gene>
    <name evidence="3" type="ORF">BDA96_10G134100</name>
</gene>
<dbReference type="AlphaFoldDB" id="A0A921Q3Q0"/>
<feature type="compositionally biased region" description="Polar residues" evidence="1">
    <location>
        <begin position="457"/>
        <end position="468"/>
    </location>
</feature>
<evidence type="ECO:0000256" key="1">
    <source>
        <dbReference type="SAM" id="MobiDB-lite"/>
    </source>
</evidence>
<feature type="compositionally biased region" description="Low complexity" evidence="1">
    <location>
        <begin position="8"/>
        <end position="18"/>
    </location>
</feature>
<organism evidence="3 4">
    <name type="scientific">Sorghum bicolor</name>
    <name type="common">Sorghum</name>
    <name type="synonym">Sorghum vulgare</name>
    <dbReference type="NCBI Taxonomy" id="4558"/>
    <lineage>
        <taxon>Eukaryota</taxon>
        <taxon>Viridiplantae</taxon>
        <taxon>Streptophyta</taxon>
        <taxon>Embryophyta</taxon>
        <taxon>Tracheophyta</taxon>
        <taxon>Spermatophyta</taxon>
        <taxon>Magnoliopsida</taxon>
        <taxon>Liliopsida</taxon>
        <taxon>Poales</taxon>
        <taxon>Poaceae</taxon>
        <taxon>PACMAD clade</taxon>
        <taxon>Panicoideae</taxon>
        <taxon>Andropogonodae</taxon>
        <taxon>Andropogoneae</taxon>
        <taxon>Sorghinae</taxon>
        <taxon>Sorghum</taxon>
    </lineage>
</organism>